<dbReference type="STRING" id="1223545.GS4_17_00090"/>
<proteinExistence type="predicted"/>
<protein>
    <recommendedName>
        <fullName evidence="4">Lipase</fullName>
    </recommendedName>
</protein>
<evidence type="ECO:0008006" key="4">
    <source>
        <dbReference type="Google" id="ProtNLM"/>
    </source>
</evidence>
<comment type="caution">
    <text evidence="2">The sequence shown here is derived from an EMBL/GenBank/DDBJ whole genome shotgun (WGS) entry which is preliminary data.</text>
</comment>
<dbReference type="PANTHER" id="PTHR34853">
    <property type="match status" value="1"/>
</dbReference>
<dbReference type="Gene3D" id="3.40.50.1820">
    <property type="entry name" value="alpha/beta hydrolase"/>
    <property type="match status" value="2"/>
</dbReference>
<dbReference type="InterPro" id="IPR029058">
    <property type="entry name" value="AB_hydrolase_fold"/>
</dbReference>
<evidence type="ECO:0000313" key="3">
    <source>
        <dbReference type="Proteomes" id="UP000011666"/>
    </source>
</evidence>
<sequence length="385" mass="40162">MRAIVQVMRIRLRSAAIATSLAVVAGGGAVAMDAPAVAAPAGSVLSRSAVASDLLPAHAATGTKVLYRTRDQAGRDALSTGVFYTPRGTAPAGGWPVVSWAHGTTGIADRCAPSLRKRGGANEAPLDAALAAGYAVTATDYSGLGAPGTAEYLAGRSAAYSVIDMIRAARTVDGRLSNRWVSLGHSQGGHAALFAARYALYAPELALRGTVALAPAAYLENLLPALAPGVPDVGKFNGFSALFLYLLSGLDHARPDLDVPGYLTGKGREYLERARQLCVTELRPVFQHVAPGSLVARPFIDPRFSAALRDYTSIPATGWSTPIRIEQGTADQTVMPLSTTLLTAQLRAGGASVTEAQYPGADHMGVVTRAVPDIIRTVQGYFARR</sequence>
<name>M0QJ82_9ACTN</name>
<keyword evidence="1" id="KW-0732">Signal</keyword>
<feature type="chain" id="PRO_5039031532" description="Lipase" evidence="1">
    <location>
        <begin position="26"/>
        <end position="385"/>
    </location>
</feature>
<reference evidence="2 3" key="1">
    <citation type="submission" date="2013-01" db="EMBL/GenBank/DDBJ databases">
        <title>Whole genome shotgun sequence of Gordonia soli NBRC 108243.</title>
        <authorList>
            <person name="Isaki-Nakamura S."/>
            <person name="Hosoyama A."/>
            <person name="Tsuchikane K."/>
            <person name="Ando Y."/>
            <person name="Baba S."/>
            <person name="Ohji S."/>
            <person name="Hamada M."/>
            <person name="Tamura T."/>
            <person name="Yamazoe A."/>
            <person name="Yamazaki S."/>
            <person name="Fujita N."/>
        </authorList>
    </citation>
    <scope>NUCLEOTIDE SEQUENCE [LARGE SCALE GENOMIC DNA]</scope>
    <source>
        <strain evidence="2 3">NBRC 108243</strain>
    </source>
</reference>
<dbReference type="GO" id="GO:0016042">
    <property type="term" value="P:lipid catabolic process"/>
    <property type="evidence" value="ECO:0007669"/>
    <property type="project" value="InterPro"/>
</dbReference>
<dbReference type="AlphaFoldDB" id="M0QJ82"/>
<evidence type="ECO:0000256" key="1">
    <source>
        <dbReference type="SAM" id="SignalP"/>
    </source>
</evidence>
<keyword evidence="3" id="KW-1185">Reference proteome</keyword>
<organism evidence="2 3">
    <name type="scientific">Gordonia soli NBRC 108243</name>
    <dbReference type="NCBI Taxonomy" id="1223545"/>
    <lineage>
        <taxon>Bacteria</taxon>
        <taxon>Bacillati</taxon>
        <taxon>Actinomycetota</taxon>
        <taxon>Actinomycetes</taxon>
        <taxon>Mycobacteriales</taxon>
        <taxon>Gordoniaceae</taxon>
        <taxon>Gordonia</taxon>
    </lineage>
</organism>
<feature type="signal peptide" evidence="1">
    <location>
        <begin position="1"/>
        <end position="25"/>
    </location>
</feature>
<dbReference type="eggNOG" id="COG0400">
    <property type="taxonomic scope" value="Bacteria"/>
</dbReference>
<dbReference type="eggNOG" id="COG1073">
    <property type="taxonomic scope" value="Bacteria"/>
</dbReference>
<gene>
    <name evidence="2" type="ORF">GS4_17_00090</name>
</gene>
<dbReference type="InterPro" id="IPR005152">
    <property type="entry name" value="Lipase_secreted"/>
</dbReference>
<dbReference type="EMBL" id="BANX01000017">
    <property type="protein sequence ID" value="GAC68623.1"/>
    <property type="molecule type" value="Genomic_DNA"/>
</dbReference>
<dbReference type="Proteomes" id="UP000011666">
    <property type="component" value="Unassembled WGS sequence"/>
</dbReference>
<dbReference type="GO" id="GO:0004806">
    <property type="term" value="F:triacylglycerol lipase activity"/>
    <property type="evidence" value="ECO:0007669"/>
    <property type="project" value="InterPro"/>
</dbReference>
<accession>M0QJ82</accession>
<evidence type="ECO:0000313" key="2">
    <source>
        <dbReference type="EMBL" id="GAC68623.1"/>
    </source>
</evidence>
<dbReference type="PIRSF" id="PIRSF029171">
    <property type="entry name" value="Esterase_LipA"/>
    <property type="match status" value="1"/>
</dbReference>
<dbReference type="Pfam" id="PF03583">
    <property type="entry name" value="LIP"/>
    <property type="match status" value="1"/>
</dbReference>
<dbReference type="PANTHER" id="PTHR34853:SF1">
    <property type="entry name" value="LIPASE 5"/>
    <property type="match status" value="1"/>
</dbReference>
<dbReference type="SUPFAM" id="SSF53474">
    <property type="entry name" value="alpha/beta-Hydrolases"/>
    <property type="match status" value="1"/>
</dbReference>